<evidence type="ECO:0000256" key="11">
    <source>
        <dbReference type="RuleBase" id="RU371123"/>
    </source>
</evidence>
<proteinExistence type="predicted"/>
<evidence type="ECO:0000256" key="10">
    <source>
        <dbReference type="ARBA" id="ARBA00023284"/>
    </source>
</evidence>
<evidence type="ECO:0000256" key="5">
    <source>
        <dbReference type="ARBA" id="ARBA00022729"/>
    </source>
</evidence>
<evidence type="ECO:0000256" key="1">
    <source>
        <dbReference type="ARBA" id="ARBA00001974"/>
    </source>
</evidence>
<dbReference type="OrthoDB" id="59470at2759"/>
<keyword evidence="3" id="KW-0964">Secreted</keyword>
<protein>
    <recommendedName>
        <fullName evidence="11">Sulfhydryl oxidase</fullName>
        <ecNumber evidence="11">1.8.3.2</ecNumber>
    </recommendedName>
</protein>
<dbReference type="InterPro" id="IPR039798">
    <property type="entry name" value="Sulfhydryl_oxidase"/>
</dbReference>
<dbReference type="EMBL" id="CM018042">
    <property type="protein sequence ID" value="KAA8532605.1"/>
    <property type="molecule type" value="Genomic_DNA"/>
</dbReference>
<feature type="signal peptide" evidence="12">
    <location>
        <begin position="1"/>
        <end position="20"/>
    </location>
</feature>
<evidence type="ECO:0000256" key="6">
    <source>
        <dbReference type="ARBA" id="ARBA00022827"/>
    </source>
</evidence>
<evidence type="ECO:0000256" key="9">
    <source>
        <dbReference type="ARBA" id="ARBA00023180"/>
    </source>
</evidence>
<name>A0A5J5ANA9_9ASTE</name>
<evidence type="ECO:0000256" key="8">
    <source>
        <dbReference type="ARBA" id="ARBA00023157"/>
    </source>
</evidence>
<keyword evidence="11" id="KW-0812">Transmembrane</keyword>
<reference evidence="15 16" key="1">
    <citation type="submission" date="2019-09" db="EMBL/GenBank/DDBJ databases">
        <title>A chromosome-level genome assembly of the Chinese tupelo Nyssa sinensis.</title>
        <authorList>
            <person name="Yang X."/>
            <person name="Kang M."/>
            <person name="Yang Y."/>
            <person name="Xiong H."/>
            <person name="Wang M."/>
            <person name="Zhang Z."/>
            <person name="Wang Z."/>
            <person name="Wu H."/>
            <person name="Ma T."/>
            <person name="Liu J."/>
            <person name="Xi Z."/>
        </authorList>
    </citation>
    <scope>NUCLEOTIDE SEQUENCE [LARGE SCALE GENOMIC DNA]</scope>
    <source>
        <strain evidence="15">J267</strain>
        <tissue evidence="15">Leaf</tissue>
    </source>
</reference>
<keyword evidence="7 11" id="KW-0560">Oxidoreductase</keyword>
<dbReference type="InterPro" id="IPR036249">
    <property type="entry name" value="Thioredoxin-like_sf"/>
</dbReference>
<comment type="catalytic activity">
    <reaction evidence="11">
        <text>2 R'C(R)SH + O2 = R'C(R)S-S(R)CR' + H2O2</text>
        <dbReference type="Rhea" id="RHEA:17357"/>
        <dbReference type="ChEBI" id="CHEBI:15379"/>
        <dbReference type="ChEBI" id="CHEBI:16240"/>
        <dbReference type="ChEBI" id="CHEBI:16520"/>
        <dbReference type="ChEBI" id="CHEBI:17412"/>
        <dbReference type="EC" id="1.8.3.2"/>
    </reaction>
</comment>
<evidence type="ECO:0000256" key="4">
    <source>
        <dbReference type="ARBA" id="ARBA00022630"/>
    </source>
</evidence>
<dbReference type="Proteomes" id="UP000325577">
    <property type="component" value="Linkage Group LG19"/>
</dbReference>
<dbReference type="FunFam" id="3.40.30.10:FF:000244">
    <property type="entry name" value="Sulfhydryl oxidase"/>
    <property type="match status" value="1"/>
</dbReference>
<evidence type="ECO:0000259" key="14">
    <source>
        <dbReference type="PROSITE" id="PS51352"/>
    </source>
</evidence>
<evidence type="ECO:0000313" key="15">
    <source>
        <dbReference type="EMBL" id="KAA8532605.1"/>
    </source>
</evidence>
<dbReference type="Gene3D" id="1.20.120.310">
    <property type="entry name" value="ERV/ALR sulfhydryl oxidase domain"/>
    <property type="match status" value="1"/>
</dbReference>
<dbReference type="PANTHER" id="PTHR22897">
    <property type="entry name" value="QUIESCIN Q6-RELATED SULFHYDRYL OXIDASE"/>
    <property type="match status" value="1"/>
</dbReference>
<comment type="cofactor">
    <cofactor evidence="1 11">
        <name>FAD</name>
        <dbReference type="ChEBI" id="CHEBI:57692"/>
    </cofactor>
</comment>
<dbReference type="GO" id="GO:0006457">
    <property type="term" value="P:protein folding"/>
    <property type="evidence" value="ECO:0007669"/>
    <property type="project" value="TreeGrafter"/>
</dbReference>
<dbReference type="SUPFAM" id="SSF52833">
    <property type="entry name" value="Thioredoxin-like"/>
    <property type="match status" value="1"/>
</dbReference>
<keyword evidence="6 11" id="KW-0274">FAD</keyword>
<evidence type="ECO:0000313" key="16">
    <source>
        <dbReference type="Proteomes" id="UP000325577"/>
    </source>
</evidence>
<dbReference type="InterPro" id="IPR017905">
    <property type="entry name" value="ERV/ALR_sulphydryl_oxidase"/>
</dbReference>
<dbReference type="InterPro" id="IPR036774">
    <property type="entry name" value="ERV/ALR_sulphydryl_oxid_sf"/>
</dbReference>
<keyword evidence="11" id="KW-1133">Transmembrane helix</keyword>
<dbReference type="Gene3D" id="3.40.30.10">
    <property type="entry name" value="Glutaredoxin"/>
    <property type="match status" value="1"/>
</dbReference>
<dbReference type="FunFam" id="1.20.120.310:FF:000004">
    <property type="entry name" value="Sulfhydryl oxidase"/>
    <property type="match status" value="1"/>
</dbReference>
<keyword evidence="5 12" id="KW-0732">Signal</keyword>
<feature type="transmembrane region" description="Helical" evidence="11">
    <location>
        <begin position="469"/>
        <end position="493"/>
    </location>
</feature>
<keyword evidence="11" id="KW-0472">Membrane</keyword>
<evidence type="ECO:0000256" key="7">
    <source>
        <dbReference type="ARBA" id="ARBA00023002"/>
    </source>
</evidence>
<dbReference type="PROSITE" id="PS51324">
    <property type="entry name" value="ERV_ALR"/>
    <property type="match status" value="1"/>
</dbReference>
<evidence type="ECO:0000259" key="13">
    <source>
        <dbReference type="PROSITE" id="PS51324"/>
    </source>
</evidence>
<dbReference type="InterPro" id="IPR013766">
    <property type="entry name" value="Thioredoxin_domain"/>
</dbReference>
<organism evidence="15 16">
    <name type="scientific">Nyssa sinensis</name>
    <dbReference type="NCBI Taxonomy" id="561372"/>
    <lineage>
        <taxon>Eukaryota</taxon>
        <taxon>Viridiplantae</taxon>
        <taxon>Streptophyta</taxon>
        <taxon>Embryophyta</taxon>
        <taxon>Tracheophyta</taxon>
        <taxon>Spermatophyta</taxon>
        <taxon>Magnoliopsida</taxon>
        <taxon>eudicotyledons</taxon>
        <taxon>Gunneridae</taxon>
        <taxon>Pentapetalae</taxon>
        <taxon>asterids</taxon>
        <taxon>Cornales</taxon>
        <taxon>Nyssaceae</taxon>
        <taxon>Nyssa</taxon>
    </lineage>
</organism>
<dbReference type="GO" id="GO:0003756">
    <property type="term" value="F:protein disulfide isomerase activity"/>
    <property type="evidence" value="ECO:0007669"/>
    <property type="project" value="TreeGrafter"/>
</dbReference>
<dbReference type="EC" id="1.8.3.2" evidence="11"/>
<sequence>MSSIFLLLLALLLSFQSSSSVSVGSRSILRVVNNKNNGDQHDFAVDLNATNFDAVLRDTPATYAIVEFFAHWCPACRNYKSQYEKVARLFNGADAAHPGIILMTRVDCALKINNILCDKFSVSHYPMLFWGHPSKFVSGEWEPKQEKSEIRVIDDGRTADRLLNWINKQMSSSYGLDDERYENEHLQLNMSDPGQIVRAVYDVEEATSTAFDIILEHKMIKTETRASLIKFLQLLVVHHPSRSCRKGSAEILVNFDDLSPSDMWSANKEESVTGNGNGAMGNFQICGKDVPRGYWMFCRGSKNDTRGFSCGLWVLLHSLSVRIEDGESHLAFTAICDFIHDFFICEECRQHFYEMCSSVSGPFNKTRDFALWLWSAHNKVNDRLMKVEASLGTGDPKFPKIIWPPKQLCPSCYLAGSSRIDWDHDEVFKFLANYYGKMLASLYKDKGLLGDGGTNRSLVEDLAASTNAVVVPLGAALAIAVASCAFGALACFWRSQQKNRKYLYQLHSLKNI</sequence>
<keyword evidence="16" id="KW-1185">Reference proteome</keyword>
<evidence type="ECO:0000256" key="2">
    <source>
        <dbReference type="ARBA" id="ARBA00004613"/>
    </source>
</evidence>
<keyword evidence="10" id="KW-0676">Redox-active center</keyword>
<dbReference type="SUPFAM" id="SSF69000">
    <property type="entry name" value="FAD-dependent thiol oxidase"/>
    <property type="match status" value="1"/>
</dbReference>
<dbReference type="AlphaFoldDB" id="A0A5J5ANA9"/>
<keyword evidence="8" id="KW-1015">Disulfide bond</keyword>
<feature type="domain" description="Thioredoxin" evidence="14">
    <location>
        <begin position="21"/>
        <end position="171"/>
    </location>
</feature>
<keyword evidence="4 11" id="KW-0285">Flavoprotein</keyword>
<dbReference type="PROSITE" id="PS00194">
    <property type="entry name" value="THIOREDOXIN_1"/>
    <property type="match status" value="1"/>
</dbReference>
<dbReference type="GO" id="GO:0000139">
    <property type="term" value="C:Golgi membrane"/>
    <property type="evidence" value="ECO:0007669"/>
    <property type="project" value="TreeGrafter"/>
</dbReference>
<dbReference type="PROSITE" id="PS51352">
    <property type="entry name" value="THIOREDOXIN_2"/>
    <property type="match status" value="1"/>
</dbReference>
<feature type="chain" id="PRO_5023852593" description="Sulfhydryl oxidase" evidence="12">
    <location>
        <begin position="21"/>
        <end position="512"/>
    </location>
</feature>
<accession>A0A5J5ANA9</accession>
<gene>
    <name evidence="15" type="ORF">F0562_032578</name>
</gene>
<evidence type="ECO:0000256" key="3">
    <source>
        <dbReference type="ARBA" id="ARBA00022525"/>
    </source>
</evidence>
<feature type="domain" description="ERV/ALR sulfhydryl oxidase" evidence="13">
    <location>
        <begin position="301"/>
        <end position="403"/>
    </location>
</feature>
<keyword evidence="9" id="KW-0325">Glycoprotein</keyword>
<dbReference type="Pfam" id="PF00085">
    <property type="entry name" value="Thioredoxin"/>
    <property type="match status" value="1"/>
</dbReference>
<evidence type="ECO:0000256" key="12">
    <source>
        <dbReference type="SAM" id="SignalP"/>
    </source>
</evidence>
<dbReference type="GO" id="GO:0016971">
    <property type="term" value="F:flavin-dependent sulfhydryl oxidase activity"/>
    <property type="evidence" value="ECO:0007669"/>
    <property type="project" value="InterPro"/>
</dbReference>
<dbReference type="Pfam" id="PF04777">
    <property type="entry name" value="Evr1_Alr"/>
    <property type="match status" value="1"/>
</dbReference>
<comment type="subcellular location">
    <subcellularLocation>
        <location evidence="2">Secreted</location>
    </subcellularLocation>
</comment>
<dbReference type="GO" id="GO:0005615">
    <property type="term" value="C:extracellular space"/>
    <property type="evidence" value="ECO:0007669"/>
    <property type="project" value="TreeGrafter"/>
</dbReference>
<dbReference type="InterPro" id="IPR017937">
    <property type="entry name" value="Thioredoxin_CS"/>
</dbReference>
<dbReference type="PANTHER" id="PTHR22897:SF8">
    <property type="entry name" value="SULFHYDRYL OXIDASE"/>
    <property type="match status" value="1"/>
</dbReference>